<dbReference type="GO" id="GO:0006631">
    <property type="term" value="P:fatty acid metabolic process"/>
    <property type="evidence" value="ECO:0007669"/>
    <property type="project" value="InterPro"/>
</dbReference>
<dbReference type="EMBL" id="JARKIB010000007">
    <property type="protein sequence ID" value="KAJ7778183.1"/>
    <property type="molecule type" value="Genomic_DNA"/>
</dbReference>
<dbReference type="Pfam" id="PF02737">
    <property type="entry name" value="3HCDH_N"/>
    <property type="match status" value="1"/>
</dbReference>
<evidence type="ECO:0000313" key="2">
    <source>
        <dbReference type="EMBL" id="KAJ7778183.1"/>
    </source>
</evidence>
<dbReference type="InterPro" id="IPR036291">
    <property type="entry name" value="NAD(P)-bd_dom_sf"/>
</dbReference>
<evidence type="ECO:0000313" key="3">
    <source>
        <dbReference type="Proteomes" id="UP001215598"/>
    </source>
</evidence>
<sequence>MHAYSRATFSLIAHSATGFGQIRSGLSLMGKLLAKDVGKGRITEGEAKDARGQMEVIGEEGAKGLRYVDMVVESLSPLSLKQYTFASLAAEPDAILASKTSSVSITKIAAAAIPQGVSRAWAGWLACISSTRTRHGTSPRSDVGWDLYMELAELISAIYGMEYALTT</sequence>
<proteinExistence type="predicted"/>
<dbReference type="Gene3D" id="3.40.50.720">
    <property type="entry name" value="NAD(P)-binding Rossmann-like Domain"/>
    <property type="match status" value="1"/>
</dbReference>
<evidence type="ECO:0000259" key="1">
    <source>
        <dbReference type="Pfam" id="PF02737"/>
    </source>
</evidence>
<reference evidence="2" key="1">
    <citation type="submission" date="2023-03" db="EMBL/GenBank/DDBJ databases">
        <title>Massive genome expansion in bonnet fungi (Mycena s.s.) driven by repeated elements and novel gene families across ecological guilds.</title>
        <authorList>
            <consortium name="Lawrence Berkeley National Laboratory"/>
            <person name="Harder C.B."/>
            <person name="Miyauchi S."/>
            <person name="Viragh M."/>
            <person name="Kuo A."/>
            <person name="Thoen E."/>
            <person name="Andreopoulos B."/>
            <person name="Lu D."/>
            <person name="Skrede I."/>
            <person name="Drula E."/>
            <person name="Henrissat B."/>
            <person name="Morin E."/>
            <person name="Kohler A."/>
            <person name="Barry K."/>
            <person name="LaButti K."/>
            <person name="Morin E."/>
            <person name="Salamov A."/>
            <person name="Lipzen A."/>
            <person name="Mereny Z."/>
            <person name="Hegedus B."/>
            <person name="Baldrian P."/>
            <person name="Stursova M."/>
            <person name="Weitz H."/>
            <person name="Taylor A."/>
            <person name="Grigoriev I.V."/>
            <person name="Nagy L.G."/>
            <person name="Martin F."/>
            <person name="Kauserud H."/>
        </authorList>
    </citation>
    <scope>NUCLEOTIDE SEQUENCE</scope>
    <source>
        <strain evidence="2">CBHHK182m</strain>
    </source>
</reference>
<dbReference type="SUPFAM" id="SSF51735">
    <property type="entry name" value="NAD(P)-binding Rossmann-fold domains"/>
    <property type="match status" value="1"/>
</dbReference>
<organism evidence="2 3">
    <name type="scientific">Mycena metata</name>
    <dbReference type="NCBI Taxonomy" id="1033252"/>
    <lineage>
        <taxon>Eukaryota</taxon>
        <taxon>Fungi</taxon>
        <taxon>Dikarya</taxon>
        <taxon>Basidiomycota</taxon>
        <taxon>Agaricomycotina</taxon>
        <taxon>Agaricomycetes</taxon>
        <taxon>Agaricomycetidae</taxon>
        <taxon>Agaricales</taxon>
        <taxon>Marasmiineae</taxon>
        <taxon>Mycenaceae</taxon>
        <taxon>Mycena</taxon>
    </lineage>
</organism>
<dbReference type="AlphaFoldDB" id="A0AAD7NVY4"/>
<dbReference type="GO" id="GO:0070403">
    <property type="term" value="F:NAD+ binding"/>
    <property type="evidence" value="ECO:0007669"/>
    <property type="project" value="InterPro"/>
</dbReference>
<keyword evidence="3" id="KW-1185">Reference proteome</keyword>
<dbReference type="Proteomes" id="UP001215598">
    <property type="component" value="Unassembled WGS sequence"/>
</dbReference>
<accession>A0AAD7NVY4</accession>
<feature type="domain" description="3-hydroxyacyl-CoA dehydrogenase NAD binding" evidence="1">
    <location>
        <begin position="23"/>
        <end position="111"/>
    </location>
</feature>
<gene>
    <name evidence="2" type="ORF">B0H16DRAFT_1301114</name>
</gene>
<dbReference type="InterPro" id="IPR006176">
    <property type="entry name" value="3-OHacyl-CoA_DH_NAD-bd"/>
</dbReference>
<name>A0AAD7NVY4_9AGAR</name>
<protein>
    <recommendedName>
        <fullName evidence="1">3-hydroxyacyl-CoA dehydrogenase NAD binding domain-containing protein</fullName>
    </recommendedName>
</protein>
<comment type="caution">
    <text evidence="2">The sequence shown here is derived from an EMBL/GenBank/DDBJ whole genome shotgun (WGS) entry which is preliminary data.</text>
</comment>